<reference evidence="1 2" key="1">
    <citation type="submission" date="2016-10" db="EMBL/GenBank/DDBJ databases">
        <authorList>
            <person name="Varghese N."/>
            <person name="Submissions S."/>
        </authorList>
    </citation>
    <scope>NUCLEOTIDE SEQUENCE [LARGE SCALE GENOMIC DNA]</scope>
    <source>
        <strain evidence="2">YIM D21,KCTC 23444,ACCC 10710</strain>
    </source>
</reference>
<keyword evidence="2" id="KW-1185">Reference proteome</keyword>
<protein>
    <submittedName>
        <fullName evidence="1">Uncharacterized membrane protein</fullName>
    </submittedName>
</protein>
<proteinExistence type="predicted"/>
<dbReference type="EMBL" id="FOMS01000001">
    <property type="protein sequence ID" value="SFD55976.1"/>
    <property type="molecule type" value="Genomic_DNA"/>
</dbReference>
<sequence length="160" mass="17447">MGEDKSRRRWLAPALFVSLALNLLVAGVFAGVVLGDGPPHRGAEKHGGDPSFPYIRALDDAQRGALRESFRRSLQEGGEDRSARRARFVGGYEAAARVLRAEPFDRAALARAMSEQAERAAARRTRGQAVLVEFLAGLTPEARAAYADRLEAEIARFGDR</sequence>
<gene>
    <name evidence="1" type="ORF">SAMN04515678_101569</name>
</gene>
<evidence type="ECO:0000313" key="2">
    <source>
        <dbReference type="Proteomes" id="UP000325289"/>
    </source>
</evidence>
<name>A0A1I1TBL6_9RHOB</name>
<dbReference type="OrthoDB" id="7688532at2"/>
<dbReference type="AlphaFoldDB" id="A0A1I1TBL6"/>
<accession>A0A1I1TBL6</accession>
<organism evidence="1 2">
    <name type="scientific">Roseivivax sediminis</name>
    <dbReference type="NCBI Taxonomy" id="936889"/>
    <lineage>
        <taxon>Bacteria</taxon>
        <taxon>Pseudomonadati</taxon>
        <taxon>Pseudomonadota</taxon>
        <taxon>Alphaproteobacteria</taxon>
        <taxon>Rhodobacterales</taxon>
        <taxon>Roseobacteraceae</taxon>
        <taxon>Roseivivax</taxon>
    </lineage>
</organism>
<dbReference type="InterPro" id="IPR025961">
    <property type="entry name" value="Metal_resist"/>
</dbReference>
<dbReference type="Gene3D" id="1.20.120.1490">
    <property type="match status" value="1"/>
</dbReference>
<dbReference type="Proteomes" id="UP000325289">
    <property type="component" value="Unassembled WGS sequence"/>
</dbReference>
<dbReference type="RefSeq" id="WP_149754346.1">
    <property type="nucleotide sequence ID" value="NZ_FOMS01000001.1"/>
</dbReference>
<evidence type="ECO:0000313" key="1">
    <source>
        <dbReference type="EMBL" id="SFD55976.1"/>
    </source>
</evidence>
<dbReference type="Pfam" id="PF13801">
    <property type="entry name" value="Metal_resist"/>
    <property type="match status" value="1"/>
</dbReference>